<dbReference type="AlphaFoldDB" id="A0A1M6IPU6"/>
<dbReference type="InterPro" id="IPR023393">
    <property type="entry name" value="START-like_dom_sf"/>
</dbReference>
<gene>
    <name evidence="2" type="ORF">SAMN05421803_105250</name>
</gene>
<name>A0A1M6IPU6_9ACTN</name>
<proteinExistence type="predicted"/>
<dbReference type="SUPFAM" id="SSF55961">
    <property type="entry name" value="Bet v1-like"/>
    <property type="match status" value="1"/>
</dbReference>
<dbReference type="EMBL" id="FQZK01000005">
    <property type="protein sequence ID" value="SHJ36447.1"/>
    <property type="molecule type" value="Genomic_DNA"/>
</dbReference>
<dbReference type="STRING" id="758803.SAMN05421803_105250"/>
<dbReference type="Pfam" id="PF03364">
    <property type="entry name" value="Polyketide_cyc"/>
    <property type="match status" value="1"/>
</dbReference>
<dbReference type="InterPro" id="IPR005031">
    <property type="entry name" value="COQ10_START"/>
</dbReference>
<feature type="domain" description="Coenzyme Q-binding protein COQ10 START" evidence="1">
    <location>
        <begin position="14"/>
        <end position="137"/>
    </location>
</feature>
<organism evidence="2 3">
    <name type="scientific">Nocardiopsis flavescens</name>
    <dbReference type="NCBI Taxonomy" id="758803"/>
    <lineage>
        <taxon>Bacteria</taxon>
        <taxon>Bacillati</taxon>
        <taxon>Actinomycetota</taxon>
        <taxon>Actinomycetes</taxon>
        <taxon>Streptosporangiales</taxon>
        <taxon>Nocardiopsidaceae</taxon>
        <taxon>Nocardiopsis</taxon>
    </lineage>
</organism>
<dbReference type="RefSeq" id="WP_073378768.1">
    <property type="nucleotide sequence ID" value="NZ_FQZK01000005.1"/>
</dbReference>
<evidence type="ECO:0000313" key="3">
    <source>
        <dbReference type="Proteomes" id="UP000184452"/>
    </source>
</evidence>
<keyword evidence="3" id="KW-1185">Reference proteome</keyword>
<dbReference type="Proteomes" id="UP000184452">
    <property type="component" value="Unassembled WGS sequence"/>
</dbReference>
<sequence>MIDVPVVAEYSVVIDAPYELVWKITNDVASWTDLFPAHESVEILHREGDTTRFRITKRPDEQGRVLTWVSDRTVDREAGEARAVRVETGPFAYMRLRWGYLQVPEGVRLSWRYEFTMKPDSPYGDAQMKAHFDESAPAELEQIKGRIEARVPAEGSAV</sequence>
<dbReference type="Gene3D" id="3.30.530.20">
    <property type="match status" value="1"/>
</dbReference>
<protein>
    <submittedName>
        <fullName evidence="2">Aromatase</fullName>
    </submittedName>
</protein>
<evidence type="ECO:0000313" key="2">
    <source>
        <dbReference type="EMBL" id="SHJ36447.1"/>
    </source>
</evidence>
<reference evidence="2 3" key="1">
    <citation type="submission" date="2016-11" db="EMBL/GenBank/DDBJ databases">
        <authorList>
            <person name="Jaros S."/>
            <person name="Januszkiewicz K."/>
            <person name="Wedrychowicz H."/>
        </authorList>
    </citation>
    <scope>NUCLEOTIDE SEQUENCE [LARGE SCALE GENOMIC DNA]</scope>
    <source>
        <strain evidence="2 3">CGMCC 4.5723</strain>
    </source>
</reference>
<evidence type="ECO:0000259" key="1">
    <source>
        <dbReference type="Pfam" id="PF03364"/>
    </source>
</evidence>
<accession>A0A1M6IPU6</accession>